<dbReference type="RefSeq" id="WP_173415643.1">
    <property type="nucleotide sequence ID" value="NZ_CP054139.1"/>
</dbReference>
<keyword evidence="2" id="KW-0732">Signal</keyword>
<dbReference type="EMBL" id="CP054139">
    <property type="protein sequence ID" value="QKJ30974.1"/>
    <property type="molecule type" value="Genomic_DNA"/>
</dbReference>
<dbReference type="Pfam" id="PF19841">
    <property type="entry name" value="GldN"/>
    <property type="match status" value="1"/>
</dbReference>
<reference evidence="3 4" key="1">
    <citation type="submission" date="2020-05" db="EMBL/GenBank/DDBJ databases">
        <title>Mucilaginibacter mali sp. nov.</title>
        <authorList>
            <person name="Kim H.S."/>
            <person name="Lee K.C."/>
            <person name="Suh M.K."/>
            <person name="Kim J.-S."/>
            <person name="Han K.-I."/>
            <person name="Eom M.K."/>
            <person name="Shin Y.K."/>
            <person name="Lee J.-S."/>
        </authorList>
    </citation>
    <scope>NUCLEOTIDE SEQUENCE [LARGE SCALE GENOMIC DNA]</scope>
    <source>
        <strain evidence="3 4">G2-14</strain>
    </source>
</reference>
<protein>
    <submittedName>
        <fullName evidence="3">Gliding motility protein GldN</fullName>
    </submittedName>
</protein>
<feature type="chain" id="PRO_5029012538" evidence="2">
    <location>
        <begin position="20"/>
        <end position="345"/>
    </location>
</feature>
<evidence type="ECO:0000256" key="2">
    <source>
        <dbReference type="SAM" id="SignalP"/>
    </source>
</evidence>
<gene>
    <name evidence="3" type="primary">gldN</name>
    <name evidence="3" type="ORF">HQ865_14845</name>
</gene>
<feature type="signal peptide" evidence="2">
    <location>
        <begin position="1"/>
        <end position="19"/>
    </location>
</feature>
<dbReference type="InterPro" id="IPR019847">
    <property type="entry name" value="Gliding_motility_assoc_GldN"/>
</dbReference>
<keyword evidence="4" id="KW-1185">Reference proteome</keyword>
<evidence type="ECO:0000313" key="3">
    <source>
        <dbReference type="EMBL" id="QKJ30974.1"/>
    </source>
</evidence>
<sequence length="345" mass="38788">MKKKLLIILLCTLSVAAFAQKAKPKAGAKTPGKKTTAPNKNAGIKNAGSTTQQAANNNAANKPVPPPVQQQPSVTDTTKKQAAVPAKPFERPLDGYYKKSNILSARVTPYANLRESDVVFSKRLWQEIDVREKSNTYLASPKSRLIDVLMDAVMAGELTAYDPNPTKDDPGGDMFTKPLKPEEAKGRMADSSLVEKRDSLNNVIKSNMVAGEFNPDSIVRFRIKEDWMFDKQRSVFEPRIIGIAPLIKPKATPGVELDLQPAFWIYFPEARQVLATKEVVNRDNDATGLSFDDVFMKRLFTAYVVKQSNNKDERIKDYAQGIDRLYESQRIKKTLMDWELDLWQY</sequence>
<evidence type="ECO:0000256" key="1">
    <source>
        <dbReference type="SAM" id="MobiDB-lite"/>
    </source>
</evidence>
<evidence type="ECO:0000313" key="4">
    <source>
        <dbReference type="Proteomes" id="UP000505355"/>
    </source>
</evidence>
<name>A0A7D4TPU9_9SPHI</name>
<dbReference type="NCBIfam" id="TIGR03523">
    <property type="entry name" value="GldN"/>
    <property type="match status" value="1"/>
</dbReference>
<feature type="region of interest" description="Disordered" evidence="1">
    <location>
        <begin position="22"/>
        <end position="87"/>
    </location>
</feature>
<dbReference type="AlphaFoldDB" id="A0A7D4TPU9"/>
<organism evidence="3 4">
    <name type="scientific">Mucilaginibacter mali</name>
    <dbReference type="NCBI Taxonomy" id="2740462"/>
    <lineage>
        <taxon>Bacteria</taxon>
        <taxon>Pseudomonadati</taxon>
        <taxon>Bacteroidota</taxon>
        <taxon>Sphingobacteriia</taxon>
        <taxon>Sphingobacteriales</taxon>
        <taxon>Sphingobacteriaceae</taxon>
        <taxon>Mucilaginibacter</taxon>
    </lineage>
</organism>
<dbReference type="KEGG" id="mmab:HQ865_14845"/>
<proteinExistence type="predicted"/>
<accession>A0A7D4TPU9</accession>
<feature type="compositionally biased region" description="Low complexity" evidence="1">
    <location>
        <begin position="22"/>
        <end position="62"/>
    </location>
</feature>
<dbReference type="Proteomes" id="UP000505355">
    <property type="component" value="Chromosome"/>
</dbReference>